<comment type="similarity">
    <text evidence="2">Belongs to the UPP synthase family.</text>
</comment>
<feature type="binding site" evidence="2">
    <location>
        <position position="89"/>
    </location>
    <ligand>
        <name>substrate</name>
    </ligand>
</feature>
<dbReference type="HAMAP" id="MF_01139">
    <property type="entry name" value="ISPT"/>
    <property type="match status" value="1"/>
</dbReference>
<gene>
    <name evidence="3" type="ORF">JOC54_000909</name>
</gene>
<feature type="binding site" evidence="2">
    <location>
        <position position="87"/>
    </location>
    <ligand>
        <name>substrate</name>
    </ligand>
</feature>
<dbReference type="SUPFAM" id="SSF64005">
    <property type="entry name" value="Undecaprenyl diphosphate synthase"/>
    <property type="match status" value="1"/>
</dbReference>
<dbReference type="CDD" id="cd00475">
    <property type="entry name" value="Cis_IPPS"/>
    <property type="match status" value="1"/>
</dbReference>
<dbReference type="NCBIfam" id="NF011405">
    <property type="entry name" value="PRK14830.1"/>
    <property type="match status" value="1"/>
</dbReference>
<dbReference type="Gene3D" id="3.40.1180.10">
    <property type="entry name" value="Decaprenyl diphosphate synthase-like"/>
    <property type="match status" value="1"/>
</dbReference>
<sequence>MLEKFSKWKQVFTTTEGKTLELNLDPTNIPKHVAIIMDGNGRWAAERGLPRIAGHREGVKNVNKIVRASNALNVEVLTLYAFSTENWKRPKAEVDFLLKLPERYLKTELPTLIKENVQVRLMGTKDQLPSYTLGAFEEAIEKTKNNTGLILNFAMNYGSRFEMSQAMQAIAEKVKAGELQPDEINEDLIGAHLMSGQLRDPDLLIRTSGEIRLSNFMLWQLAYSEFWFTDVLWPNFSEAHFHEAIATYQNRGRRYGGL</sequence>
<keyword evidence="2" id="KW-0479">Metal-binding</keyword>
<dbReference type="PANTHER" id="PTHR10291:SF0">
    <property type="entry name" value="DEHYDRODOLICHYL DIPHOSPHATE SYNTHASE 2"/>
    <property type="match status" value="1"/>
</dbReference>
<comment type="subunit">
    <text evidence="2">Homodimer.</text>
</comment>
<dbReference type="EC" id="2.5.1.-" evidence="2"/>
<reference evidence="3" key="1">
    <citation type="submission" date="2021-01" db="EMBL/GenBank/DDBJ databases">
        <title>Genomic Encyclopedia of Type Strains, Phase IV (KMG-IV): sequencing the most valuable type-strain genomes for metagenomic binning, comparative biology and taxonomic classification.</title>
        <authorList>
            <person name="Goeker M."/>
        </authorList>
    </citation>
    <scope>NUCLEOTIDE SEQUENCE</scope>
    <source>
        <strain evidence="3">DSM 21943</strain>
    </source>
</reference>
<feature type="active site" evidence="2">
    <location>
        <position position="38"/>
    </location>
</feature>
<name>A0ABS2SQ76_9BACI</name>
<feature type="binding site" evidence="2">
    <location>
        <position position="51"/>
    </location>
    <ligand>
        <name>substrate</name>
    </ligand>
</feature>
<feature type="binding site" evidence="2">
    <location>
        <position position="43"/>
    </location>
    <ligand>
        <name>substrate</name>
    </ligand>
</feature>
<feature type="binding site" evidence="2">
    <location>
        <begin position="212"/>
        <end position="214"/>
    </location>
    <ligand>
        <name>substrate</name>
    </ligand>
</feature>
<feature type="binding site" evidence="2">
    <location>
        <position position="38"/>
    </location>
    <ligand>
        <name>Mg(2+)</name>
        <dbReference type="ChEBI" id="CHEBI:18420"/>
    </ligand>
</feature>
<keyword evidence="4" id="KW-1185">Reference proteome</keyword>
<keyword evidence="2" id="KW-0460">Magnesium</keyword>
<comment type="function">
    <text evidence="2">Catalyzes the condensation of isopentenyl diphosphate (IPP) with allylic pyrophosphates generating different type of terpenoids.</text>
</comment>
<feature type="binding site" evidence="2">
    <location>
        <begin position="83"/>
        <end position="85"/>
    </location>
    <ligand>
        <name>substrate</name>
    </ligand>
</feature>
<dbReference type="NCBIfam" id="TIGR00055">
    <property type="entry name" value="uppS"/>
    <property type="match status" value="1"/>
</dbReference>
<accession>A0ABS2SQ76</accession>
<dbReference type="InterPro" id="IPR018520">
    <property type="entry name" value="UPP_synth-like_CS"/>
</dbReference>
<organism evidence="3 4">
    <name type="scientific">Shouchella xiaoxiensis</name>
    <dbReference type="NCBI Taxonomy" id="766895"/>
    <lineage>
        <taxon>Bacteria</taxon>
        <taxon>Bacillati</taxon>
        <taxon>Bacillota</taxon>
        <taxon>Bacilli</taxon>
        <taxon>Bacillales</taxon>
        <taxon>Bacillaceae</taxon>
        <taxon>Shouchella</taxon>
    </lineage>
</organism>
<dbReference type="RefSeq" id="WP_035419225.1">
    <property type="nucleotide sequence ID" value="NZ_JAFBCV010000002.1"/>
</dbReference>
<feature type="binding site" evidence="2">
    <location>
        <begin position="39"/>
        <end position="42"/>
    </location>
    <ligand>
        <name>substrate</name>
    </ligand>
</feature>
<feature type="binding site" evidence="2">
    <location>
        <position position="225"/>
    </location>
    <ligand>
        <name>Mg(2+)</name>
        <dbReference type="ChEBI" id="CHEBI:18420"/>
    </ligand>
</feature>
<feature type="binding site" evidence="2">
    <location>
        <position position="55"/>
    </location>
    <ligand>
        <name>substrate</name>
    </ligand>
</feature>
<comment type="caution">
    <text evidence="3">The sequence shown here is derived from an EMBL/GenBank/DDBJ whole genome shotgun (WGS) entry which is preliminary data.</text>
</comment>
<evidence type="ECO:0000256" key="1">
    <source>
        <dbReference type="ARBA" id="ARBA00022679"/>
    </source>
</evidence>
<keyword evidence="1 2" id="KW-0808">Transferase</keyword>
<feature type="binding site" evidence="2">
    <location>
        <position position="206"/>
    </location>
    <ligand>
        <name>substrate</name>
    </ligand>
</feature>
<dbReference type="InterPro" id="IPR036424">
    <property type="entry name" value="UPP_synth-like_sf"/>
</dbReference>
<feature type="active site" description="Proton acceptor" evidence="2">
    <location>
        <position position="86"/>
    </location>
</feature>
<dbReference type="PROSITE" id="PS01066">
    <property type="entry name" value="UPP_SYNTHASE"/>
    <property type="match status" value="1"/>
</dbReference>
<protein>
    <recommendedName>
        <fullName evidence="2">Isoprenyl transferase</fullName>
        <ecNumber evidence="2">2.5.1.-</ecNumber>
    </recommendedName>
</protein>
<evidence type="ECO:0000313" key="4">
    <source>
        <dbReference type="Proteomes" id="UP001179280"/>
    </source>
</evidence>
<dbReference type="Pfam" id="PF01255">
    <property type="entry name" value="Prenyltransf"/>
    <property type="match status" value="1"/>
</dbReference>
<proteinExistence type="inferred from homology"/>
<comment type="cofactor">
    <cofactor evidence="2">
        <name>Mg(2+)</name>
        <dbReference type="ChEBI" id="CHEBI:18420"/>
    </cofactor>
    <text evidence="2">Binds 2 magnesium ions per subunit.</text>
</comment>
<dbReference type="Proteomes" id="UP001179280">
    <property type="component" value="Unassembled WGS sequence"/>
</dbReference>
<dbReference type="EMBL" id="JAFBCV010000002">
    <property type="protein sequence ID" value="MBM7837678.1"/>
    <property type="molecule type" value="Genomic_DNA"/>
</dbReference>
<evidence type="ECO:0000256" key="2">
    <source>
        <dbReference type="HAMAP-Rule" id="MF_01139"/>
    </source>
</evidence>
<dbReference type="GO" id="GO:0008834">
    <property type="term" value="F:ditrans,polycis-undecaprenyl-diphosphate synthase [(2E,6E)-farnesyl-diphosphate specific] activity"/>
    <property type="evidence" value="ECO:0007669"/>
    <property type="project" value="UniProtKB-EC"/>
</dbReference>
<dbReference type="PANTHER" id="PTHR10291">
    <property type="entry name" value="DEHYDRODOLICHYL DIPHOSPHATE SYNTHASE FAMILY MEMBER"/>
    <property type="match status" value="1"/>
</dbReference>
<evidence type="ECO:0000313" key="3">
    <source>
        <dbReference type="EMBL" id="MBM7837678.1"/>
    </source>
</evidence>
<dbReference type="InterPro" id="IPR001441">
    <property type="entry name" value="UPP_synth-like"/>
</dbReference>